<dbReference type="EMBL" id="JBCEZU010000045">
    <property type="protein sequence ID" value="KAK9536034.1"/>
    <property type="molecule type" value="Genomic_DNA"/>
</dbReference>
<feature type="compositionally biased region" description="Pro residues" evidence="1">
    <location>
        <begin position="19"/>
        <end position="28"/>
    </location>
</feature>
<feature type="compositionally biased region" description="Basic residues" evidence="1">
    <location>
        <begin position="44"/>
        <end position="55"/>
    </location>
</feature>
<feature type="region of interest" description="Disordered" evidence="1">
    <location>
        <begin position="1"/>
        <end position="69"/>
    </location>
</feature>
<organism evidence="2 3">
    <name type="scientific">Zoarces viviparus</name>
    <name type="common">Viviparous eelpout</name>
    <name type="synonym">Blennius viviparus</name>
    <dbReference type="NCBI Taxonomy" id="48416"/>
    <lineage>
        <taxon>Eukaryota</taxon>
        <taxon>Metazoa</taxon>
        <taxon>Chordata</taxon>
        <taxon>Craniata</taxon>
        <taxon>Vertebrata</taxon>
        <taxon>Euteleostomi</taxon>
        <taxon>Actinopterygii</taxon>
        <taxon>Neopterygii</taxon>
        <taxon>Teleostei</taxon>
        <taxon>Neoteleostei</taxon>
        <taxon>Acanthomorphata</taxon>
        <taxon>Eupercaria</taxon>
        <taxon>Perciformes</taxon>
        <taxon>Cottioidei</taxon>
        <taxon>Zoarcales</taxon>
        <taxon>Zoarcidae</taxon>
        <taxon>Zoarcinae</taxon>
        <taxon>Zoarces</taxon>
    </lineage>
</organism>
<dbReference type="AlphaFoldDB" id="A0AAW1FQP0"/>
<keyword evidence="3" id="KW-1185">Reference proteome</keyword>
<protein>
    <submittedName>
        <fullName evidence="2">Uncharacterized protein</fullName>
    </submittedName>
</protein>
<accession>A0AAW1FQP0</accession>
<evidence type="ECO:0000313" key="3">
    <source>
        <dbReference type="Proteomes" id="UP001488805"/>
    </source>
</evidence>
<feature type="compositionally biased region" description="Basic and acidic residues" evidence="1">
    <location>
        <begin position="31"/>
        <end position="40"/>
    </location>
</feature>
<evidence type="ECO:0000256" key="1">
    <source>
        <dbReference type="SAM" id="MobiDB-lite"/>
    </source>
</evidence>
<proteinExistence type="predicted"/>
<reference evidence="2 3" key="1">
    <citation type="journal article" date="2024" name="Genome Biol. Evol.">
        <title>Chromosome-level genome assembly of the viviparous eelpout Zoarces viviparus.</title>
        <authorList>
            <person name="Fuhrmann N."/>
            <person name="Brasseur M.V."/>
            <person name="Bakowski C.E."/>
            <person name="Podsiadlowski L."/>
            <person name="Prost S."/>
            <person name="Krehenwinkel H."/>
            <person name="Mayer C."/>
        </authorList>
    </citation>
    <scope>NUCLEOTIDE SEQUENCE [LARGE SCALE GENOMIC DNA]</scope>
    <source>
        <strain evidence="2">NO-MEL_2022_Ind0_liver</strain>
    </source>
</reference>
<feature type="compositionally biased region" description="Low complexity" evidence="1">
    <location>
        <begin position="1"/>
        <end position="10"/>
    </location>
</feature>
<sequence length="69" mass="7855">MASLLSSPRLHPAPHSHRPPPLLPPFLPPKLNDRWQKPDQRGPSSRKHSHLKRARCPLVHPKATQHIGF</sequence>
<evidence type="ECO:0000313" key="2">
    <source>
        <dbReference type="EMBL" id="KAK9536034.1"/>
    </source>
</evidence>
<gene>
    <name evidence="2" type="ORF">VZT92_005853</name>
</gene>
<name>A0AAW1FQP0_ZOAVI</name>
<dbReference type="Proteomes" id="UP001488805">
    <property type="component" value="Unassembled WGS sequence"/>
</dbReference>
<comment type="caution">
    <text evidence="2">The sequence shown here is derived from an EMBL/GenBank/DDBJ whole genome shotgun (WGS) entry which is preliminary data.</text>
</comment>